<proteinExistence type="predicted"/>
<organism evidence="1">
    <name type="scientific">Anguilla anguilla</name>
    <name type="common">European freshwater eel</name>
    <name type="synonym">Muraena anguilla</name>
    <dbReference type="NCBI Taxonomy" id="7936"/>
    <lineage>
        <taxon>Eukaryota</taxon>
        <taxon>Metazoa</taxon>
        <taxon>Chordata</taxon>
        <taxon>Craniata</taxon>
        <taxon>Vertebrata</taxon>
        <taxon>Euteleostomi</taxon>
        <taxon>Actinopterygii</taxon>
        <taxon>Neopterygii</taxon>
        <taxon>Teleostei</taxon>
        <taxon>Anguilliformes</taxon>
        <taxon>Anguillidae</taxon>
        <taxon>Anguilla</taxon>
    </lineage>
</organism>
<accession>A0A0E9XMK4</accession>
<reference evidence="1" key="2">
    <citation type="journal article" date="2015" name="Fish Shellfish Immunol.">
        <title>Early steps in the European eel (Anguilla anguilla)-Vibrio vulnificus interaction in the gills: Role of the RtxA13 toxin.</title>
        <authorList>
            <person name="Callol A."/>
            <person name="Pajuelo D."/>
            <person name="Ebbesson L."/>
            <person name="Teles M."/>
            <person name="MacKenzie S."/>
            <person name="Amaro C."/>
        </authorList>
    </citation>
    <scope>NUCLEOTIDE SEQUENCE</scope>
</reference>
<reference evidence="1" key="1">
    <citation type="submission" date="2014-11" db="EMBL/GenBank/DDBJ databases">
        <authorList>
            <person name="Amaro Gonzalez C."/>
        </authorList>
    </citation>
    <scope>NUCLEOTIDE SEQUENCE</scope>
</reference>
<sequence>MTRGHKVLLNAEFGLIQTMIQKCFISTGHFCCQMAKTQPSPHQCGSG</sequence>
<dbReference type="AlphaFoldDB" id="A0A0E9XMK4"/>
<dbReference type="EMBL" id="GBXM01004703">
    <property type="protein sequence ID" value="JAI03875.1"/>
    <property type="molecule type" value="Transcribed_RNA"/>
</dbReference>
<evidence type="ECO:0000313" key="1">
    <source>
        <dbReference type="EMBL" id="JAI03875.1"/>
    </source>
</evidence>
<name>A0A0E9XMK4_ANGAN</name>
<protein>
    <submittedName>
        <fullName evidence="1">Uncharacterized protein</fullName>
    </submittedName>
</protein>